<keyword evidence="7" id="KW-0376">Hydrogen peroxide</keyword>
<evidence type="ECO:0000259" key="9">
    <source>
        <dbReference type="SMART" id="SM01060"/>
    </source>
</evidence>
<dbReference type="Pfam" id="PF00199">
    <property type="entry name" value="Catalase"/>
    <property type="match status" value="1"/>
</dbReference>
<dbReference type="EMBL" id="JBBBZM010000052">
    <property type="protein sequence ID" value="KAL0636334.1"/>
    <property type="molecule type" value="Genomic_DNA"/>
</dbReference>
<dbReference type="PANTHER" id="PTHR11465:SF13">
    <property type="entry name" value="CATALASE (EUROFUNG)"/>
    <property type="match status" value="1"/>
</dbReference>
<keyword evidence="4" id="KW-0479">Metal-binding</keyword>
<evidence type="ECO:0000313" key="10">
    <source>
        <dbReference type="EMBL" id="KAL0636334.1"/>
    </source>
</evidence>
<dbReference type="PROSITE" id="PS00438">
    <property type="entry name" value="CATALASE_2"/>
    <property type="match status" value="1"/>
</dbReference>
<dbReference type="Pfam" id="PF06628">
    <property type="entry name" value="Catalase-rel"/>
    <property type="match status" value="1"/>
</dbReference>
<sequence length="590" mass="66858">MSNTGSTNPLQHPLEAAASALGSSGVDPRPEQRSSLFQMHNEGPAEVAAKLAGVVSGGNRKDDAPYFTNNEGIPWPDPAHSKNVGGIPVASDTFLFQKQQTFNRSKTLERMVHPSGSGAFGYFECTKDMSKYTKASLYSEAGKKTPVFVRFSTVTFGKEFPDSGRNPRGFAIKHYTDEGNYDIVGLNWPIFFCRDPVQGPDVIRSQQRDPANFLLDYNSLFDFLANVPESNHAGLMLFSNHGTPKGWRYENGYGCHTFKWVNNEGKFVYIKYHFIADHGQKQFTWREAVRMCGEDPDYAKRDLWQAIERGEKITWTAKVQIMQPSEADPEKLGFDPFDVTKVWPRNQFPMHEFGKLVLNKNPENYHRDVEQAAFSPGSMVPGVEDSPDMLLQFRTFFYRDAQYHRLGVNLHQVPVNCPFMAKSYSSINFDGALRTDANTGGNPHYVPNSFVNKFRPDCAEAPYTVADNIVSRQGHHYSEGTTKEYDQARELYSRVMDDKARADLHSNTAVVLKLVDFEIIQIRYLAQCYHIKPEYARAIYGLLPEKTFGFSEVEKSVKDAASRGKERKFMPFKDNHKLIGKVPETAVYQQ</sequence>
<dbReference type="InterPro" id="IPR020835">
    <property type="entry name" value="Catalase_sf"/>
</dbReference>
<organism evidence="10 11">
    <name type="scientific">Discina gigas</name>
    <dbReference type="NCBI Taxonomy" id="1032678"/>
    <lineage>
        <taxon>Eukaryota</taxon>
        <taxon>Fungi</taxon>
        <taxon>Dikarya</taxon>
        <taxon>Ascomycota</taxon>
        <taxon>Pezizomycotina</taxon>
        <taxon>Pezizomycetes</taxon>
        <taxon>Pezizales</taxon>
        <taxon>Discinaceae</taxon>
        <taxon>Discina</taxon>
    </lineage>
</organism>
<feature type="domain" description="Catalase core" evidence="9">
    <location>
        <begin position="68"/>
        <end position="454"/>
    </location>
</feature>
<dbReference type="PIRSF" id="PIRSF038928">
    <property type="entry name" value="Catalase_clade1-3"/>
    <property type="match status" value="1"/>
</dbReference>
<keyword evidence="2" id="KW-0575">Peroxidase</keyword>
<comment type="caution">
    <text evidence="10">The sequence shown here is derived from an EMBL/GenBank/DDBJ whole genome shotgun (WGS) entry which is preliminary data.</text>
</comment>
<dbReference type="PANTHER" id="PTHR11465">
    <property type="entry name" value="CATALASE"/>
    <property type="match status" value="1"/>
</dbReference>
<evidence type="ECO:0000256" key="3">
    <source>
        <dbReference type="ARBA" id="ARBA00022617"/>
    </source>
</evidence>
<comment type="similarity">
    <text evidence="1">Belongs to the catalase family.</text>
</comment>
<evidence type="ECO:0000256" key="6">
    <source>
        <dbReference type="ARBA" id="ARBA00023004"/>
    </source>
</evidence>
<dbReference type="PROSITE" id="PS51402">
    <property type="entry name" value="CATALASE_3"/>
    <property type="match status" value="1"/>
</dbReference>
<proteinExistence type="inferred from homology"/>
<reference evidence="10 11" key="1">
    <citation type="submission" date="2024-02" db="EMBL/GenBank/DDBJ databases">
        <title>Discinaceae phylogenomics.</title>
        <authorList>
            <person name="Dirks A.C."/>
            <person name="James T.Y."/>
        </authorList>
    </citation>
    <scope>NUCLEOTIDE SEQUENCE [LARGE SCALE GENOMIC DNA]</scope>
    <source>
        <strain evidence="10 11">ACD0624</strain>
    </source>
</reference>
<evidence type="ECO:0000256" key="5">
    <source>
        <dbReference type="ARBA" id="ARBA00023002"/>
    </source>
</evidence>
<evidence type="ECO:0000256" key="1">
    <source>
        <dbReference type="ARBA" id="ARBA00005329"/>
    </source>
</evidence>
<dbReference type="InterPro" id="IPR010582">
    <property type="entry name" value="Catalase_immune_responsive"/>
</dbReference>
<dbReference type="Gene3D" id="2.40.180.10">
    <property type="entry name" value="Catalase core domain"/>
    <property type="match status" value="1"/>
</dbReference>
<gene>
    <name evidence="10" type="ORF">Q9L58_004681</name>
</gene>
<dbReference type="SMART" id="SM01060">
    <property type="entry name" value="Catalase"/>
    <property type="match status" value="1"/>
</dbReference>
<dbReference type="InterPro" id="IPR018028">
    <property type="entry name" value="Catalase"/>
</dbReference>
<dbReference type="Proteomes" id="UP001447188">
    <property type="component" value="Unassembled WGS sequence"/>
</dbReference>
<evidence type="ECO:0000256" key="2">
    <source>
        <dbReference type="ARBA" id="ARBA00022559"/>
    </source>
</evidence>
<keyword evidence="6" id="KW-0408">Iron</keyword>
<evidence type="ECO:0000256" key="7">
    <source>
        <dbReference type="ARBA" id="ARBA00023324"/>
    </source>
</evidence>
<keyword evidence="5" id="KW-0560">Oxidoreductase</keyword>
<feature type="compositionally biased region" description="Polar residues" evidence="8">
    <location>
        <begin position="1"/>
        <end position="10"/>
    </location>
</feature>
<feature type="compositionally biased region" description="Low complexity" evidence="8">
    <location>
        <begin position="16"/>
        <end position="25"/>
    </location>
</feature>
<evidence type="ECO:0000256" key="8">
    <source>
        <dbReference type="SAM" id="MobiDB-lite"/>
    </source>
</evidence>
<keyword evidence="3" id="KW-0349">Heme</keyword>
<feature type="region of interest" description="Disordered" evidence="8">
    <location>
        <begin position="1"/>
        <end position="32"/>
    </location>
</feature>
<name>A0ABR3GK79_9PEZI</name>
<dbReference type="InterPro" id="IPR024711">
    <property type="entry name" value="Catalase_clade1/3"/>
</dbReference>
<keyword evidence="11" id="KW-1185">Reference proteome</keyword>
<protein>
    <recommendedName>
        <fullName evidence="9">Catalase core domain-containing protein</fullName>
    </recommendedName>
</protein>
<dbReference type="InterPro" id="IPR024708">
    <property type="entry name" value="Catalase_AS"/>
</dbReference>
<evidence type="ECO:0000256" key="4">
    <source>
        <dbReference type="ARBA" id="ARBA00022723"/>
    </source>
</evidence>
<dbReference type="PRINTS" id="PR00067">
    <property type="entry name" value="CATALASE"/>
</dbReference>
<accession>A0ABR3GK79</accession>
<dbReference type="SUPFAM" id="SSF56634">
    <property type="entry name" value="Heme-dependent catalase-like"/>
    <property type="match status" value="1"/>
</dbReference>
<dbReference type="InterPro" id="IPR011614">
    <property type="entry name" value="Catalase_core"/>
</dbReference>
<evidence type="ECO:0000313" key="11">
    <source>
        <dbReference type="Proteomes" id="UP001447188"/>
    </source>
</evidence>